<dbReference type="InterPro" id="IPR035896">
    <property type="entry name" value="AN1-like_Znf"/>
</dbReference>
<keyword evidence="1" id="KW-0812">Transmembrane</keyword>
<organism evidence="2">
    <name type="scientific">uncultured marine group II/III euryarchaeote KM3_164_F01</name>
    <dbReference type="NCBI Taxonomy" id="1457917"/>
    <lineage>
        <taxon>Archaea</taxon>
        <taxon>Methanobacteriati</taxon>
        <taxon>Methanobacteriota</taxon>
        <taxon>environmental samples</taxon>
    </lineage>
</organism>
<dbReference type="EMBL" id="KF900678">
    <property type="protein sequence ID" value="AIF03391.1"/>
    <property type="molecule type" value="Genomic_DNA"/>
</dbReference>
<reference evidence="2" key="1">
    <citation type="journal article" date="2014" name="Genome Biol. Evol.">
        <title>Pangenome evidence for extensive interdomain horizontal transfer affecting lineage core and shell genes in uncultured planktonic thaumarchaeota and euryarchaeota.</title>
        <authorList>
            <person name="Deschamps P."/>
            <person name="Zivanovic Y."/>
            <person name="Moreira D."/>
            <person name="Rodriguez-Valera F."/>
            <person name="Lopez-Garcia P."/>
        </authorList>
    </citation>
    <scope>NUCLEOTIDE SEQUENCE</scope>
</reference>
<evidence type="ECO:0000313" key="2">
    <source>
        <dbReference type="EMBL" id="AIF03391.1"/>
    </source>
</evidence>
<keyword evidence="1" id="KW-1133">Transmembrane helix</keyword>
<keyword evidence="1" id="KW-0472">Membrane</keyword>
<name>A0A075GH81_9EURY</name>
<proteinExistence type="predicted"/>
<dbReference type="SUPFAM" id="SSF118310">
    <property type="entry name" value="AN1-like Zinc finger"/>
    <property type="match status" value="1"/>
</dbReference>
<evidence type="ECO:0000256" key="1">
    <source>
        <dbReference type="SAM" id="Phobius"/>
    </source>
</evidence>
<feature type="transmembrane region" description="Helical" evidence="1">
    <location>
        <begin position="39"/>
        <end position="68"/>
    </location>
</feature>
<feature type="transmembrane region" description="Helical" evidence="1">
    <location>
        <begin position="7"/>
        <end position="27"/>
    </location>
</feature>
<accession>A0A075GH81</accession>
<sequence>MMAMSAGGAEIVLIIIVLIYSGIWAFIEAVDDETDNKWVFLVPAGVLGLGIISGIGDGCGFIILLLALGPIVVKLIQVGSEQGKVPQKRSYSPRSNQGRKTRKPLDLNRELAPSYIRAYDRLIAYIQARGGDIKSLEDGRQRLAEIWGASDSGRFFDSPYVIKVLGLKEEVVEEKKEEIIGDDWWEEGYSVDNSDDLPKAKTGEESCGHSGCENSVSAFDFRCFTCRNRFCSEHAGSKIECNGCSK</sequence>
<protein>
    <submittedName>
        <fullName evidence="2">Uncharacterized protein</fullName>
    </submittedName>
</protein>
<dbReference type="AlphaFoldDB" id="A0A075GH81"/>